<feature type="compositionally biased region" description="Basic and acidic residues" evidence="5">
    <location>
        <begin position="542"/>
        <end position="553"/>
    </location>
</feature>
<dbReference type="Pfam" id="PF00076">
    <property type="entry name" value="RRM_1"/>
    <property type="match status" value="1"/>
</dbReference>
<dbReference type="CDD" id="cd12307">
    <property type="entry name" value="RRM_NIFK_like"/>
    <property type="match status" value="1"/>
</dbReference>
<feature type="compositionally biased region" description="Basic residues" evidence="5">
    <location>
        <begin position="12"/>
        <end position="23"/>
    </location>
</feature>
<dbReference type="AlphaFoldDB" id="A0A8D8VMZ9"/>
<feature type="compositionally biased region" description="Basic and acidic residues" evidence="5">
    <location>
        <begin position="1"/>
        <end position="11"/>
    </location>
</feature>
<feature type="compositionally biased region" description="Low complexity" evidence="5">
    <location>
        <begin position="469"/>
        <end position="480"/>
    </location>
</feature>
<reference evidence="7" key="1">
    <citation type="submission" date="2021-05" db="EMBL/GenBank/DDBJ databases">
        <authorList>
            <person name="Alioto T."/>
            <person name="Alioto T."/>
            <person name="Gomez Garrido J."/>
        </authorList>
    </citation>
    <scope>NUCLEOTIDE SEQUENCE</scope>
</reference>
<dbReference type="SUPFAM" id="SSF54928">
    <property type="entry name" value="RNA-binding domain, RBD"/>
    <property type="match status" value="1"/>
</dbReference>
<name>A0A8D8VMZ9_9HEMI</name>
<feature type="compositionally biased region" description="Basic and acidic residues" evidence="5">
    <location>
        <begin position="412"/>
        <end position="429"/>
    </location>
</feature>
<dbReference type="Gene3D" id="3.30.70.330">
    <property type="match status" value="1"/>
</dbReference>
<organism evidence="7">
    <name type="scientific">Cacopsylla melanoneura</name>
    <dbReference type="NCBI Taxonomy" id="428564"/>
    <lineage>
        <taxon>Eukaryota</taxon>
        <taxon>Metazoa</taxon>
        <taxon>Ecdysozoa</taxon>
        <taxon>Arthropoda</taxon>
        <taxon>Hexapoda</taxon>
        <taxon>Insecta</taxon>
        <taxon>Pterygota</taxon>
        <taxon>Neoptera</taxon>
        <taxon>Paraneoptera</taxon>
        <taxon>Hemiptera</taxon>
        <taxon>Sternorrhyncha</taxon>
        <taxon>Psylloidea</taxon>
        <taxon>Psyllidae</taxon>
        <taxon>Psyllinae</taxon>
        <taxon>Cacopsylla</taxon>
    </lineage>
</organism>
<protein>
    <submittedName>
        <fullName evidence="7">MKI67 FHA domain-interacting nucleolar phosphoprotein-like</fullName>
    </submittedName>
</protein>
<comment type="subcellular location">
    <subcellularLocation>
        <location evidence="1">Nucleus</location>
        <location evidence="1">Nucleolus</location>
    </subcellularLocation>
</comment>
<dbReference type="EMBL" id="HBUF01064853">
    <property type="protein sequence ID" value="CAG6627275.1"/>
    <property type="molecule type" value="Transcribed_RNA"/>
</dbReference>
<feature type="compositionally biased region" description="Basic and acidic residues" evidence="5">
    <location>
        <begin position="437"/>
        <end position="454"/>
    </location>
</feature>
<dbReference type="PANTHER" id="PTHR46754">
    <property type="entry name" value="MKI67 FHA DOMAIN-INTERACTING NUCLEOLAR PHOSPHOPROTEIN"/>
    <property type="match status" value="1"/>
</dbReference>
<evidence type="ECO:0000256" key="5">
    <source>
        <dbReference type="SAM" id="MobiDB-lite"/>
    </source>
</evidence>
<feature type="domain" description="RRM" evidence="6">
    <location>
        <begin position="75"/>
        <end position="152"/>
    </location>
</feature>
<dbReference type="InterPro" id="IPR035979">
    <property type="entry name" value="RBD_domain_sf"/>
</dbReference>
<dbReference type="InterPro" id="IPR012677">
    <property type="entry name" value="Nucleotide-bd_a/b_plait_sf"/>
</dbReference>
<feature type="compositionally biased region" description="Acidic residues" evidence="5">
    <location>
        <begin position="305"/>
        <end position="319"/>
    </location>
</feature>
<evidence type="ECO:0000256" key="4">
    <source>
        <dbReference type="PROSITE-ProRule" id="PRU00176"/>
    </source>
</evidence>
<feature type="region of interest" description="Disordered" evidence="5">
    <location>
        <begin position="283"/>
        <end position="569"/>
    </location>
</feature>
<dbReference type="GO" id="GO:0005730">
    <property type="term" value="C:nucleolus"/>
    <property type="evidence" value="ECO:0007669"/>
    <property type="project" value="UniProtKB-SubCell"/>
</dbReference>
<dbReference type="GO" id="GO:0003723">
    <property type="term" value="F:RNA binding"/>
    <property type="evidence" value="ECO:0007669"/>
    <property type="project" value="UniProtKB-UniRule"/>
</dbReference>
<proteinExistence type="predicted"/>
<feature type="compositionally biased region" description="Polar residues" evidence="5">
    <location>
        <begin position="381"/>
        <end position="399"/>
    </location>
</feature>
<feature type="compositionally biased region" description="Basic and acidic residues" evidence="5">
    <location>
        <begin position="24"/>
        <end position="34"/>
    </location>
</feature>
<evidence type="ECO:0000256" key="3">
    <source>
        <dbReference type="ARBA" id="ARBA00023242"/>
    </source>
</evidence>
<feature type="region of interest" description="Disordered" evidence="5">
    <location>
        <begin position="221"/>
        <end position="242"/>
    </location>
</feature>
<feature type="compositionally biased region" description="Acidic residues" evidence="5">
    <location>
        <begin position="333"/>
        <end position="354"/>
    </location>
</feature>
<feature type="region of interest" description="Disordered" evidence="5">
    <location>
        <begin position="1"/>
        <end position="35"/>
    </location>
</feature>
<dbReference type="PROSITE" id="PS50102">
    <property type="entry name" value="RRM"/>
    <property type="match status" value="1"/>
</dbReference>
<dbReference type="InterPro" id="IPR000504">
    <property type="entry name" value="RRM_dom"/>
</dbReference>
<evidence type="ECO:0000313" key="7">
    <source>
        <dbReference type="EMBL" id="CAG6627275.1"/>
    </source>
</evidence>
<dbReference type="SMART" id="SM00360">
    <property type="entry name" value="RRM"/>
    <property type="match status" value="1"/>
</dbReference>
<evidence type="ECO:0000256" key="2">
    <source>
        <dbReference type="ARBA" id="ARBA00022884"/>
    </source>
</evidence>
<evidence type="ECO:0000256" key="1">
    <source>
        <dbReference type="ARBA" id="ARBA00004604"/>
    </source>
</evidence>
<feature type="compositionally biased region" description="Low complexity" evidence="5">
    <location>
        <begin position="224"/>
        <end position="234"/>
    </location>
</feature>
<feature type="compositionally biased region" description="Basic and acidic residues" evidence="5">
    <location>
        <begin position="512"/>
        <end position="534"/>
    </location>
</feature>
<keyword evidence="3" id="KW-0539">Nucleus</keyword>
<sequence length="569" mass="64306">MELEDYVEKLQKQKKAEKKQRRKQEKDERVENRDQRKRLMKFTSSQKYRMTEVGKRHMWKVFKERRKNYYNYPRGVVYLSCIPHGFFEEQMASYFNQFGKVTGIYMPRAPSGKIRGYAFIEFQLEVIAKIVADTMNNYLFYQRILKAKYIPPDQQKPYMFVFPFGEKRKTAVRIAAEQKRRDVQLTEAAEEAYKQKVANQLEKVKNKMAALGTDYCVQVSGEAPTPSSVPPTSTNKEKKATKKKLKEIKTALSVKTDNPDQKDIASLLDEKLTRQIKKQISAKLSKPLQKKTAAKSKVQEKESDSDQDSESEADFETADEGSFFNDDFAIGDSDSDKEEFADFDSDDDDDDDMESPVKKMKVETSTSHQKKGDKSPAQKKGNANKSPGNTNAKSANKSPVTKKAQVGKSPAQKKEKIDKTPSKLTKVTDKSPTNQKAKLEESPVTKKAKADKTPKKAAGTKNEPSLVLSAKKTPAKTPSKTTERIESTKKTHAAKTPSKTSESVVSKTPKSVGKEGKSKKSEKLRMTSPKKNEKVVTSPAEGLKRKSMSDVKMKKGLLNVEKKRKSLPK</sequence>
<feature type="compositionally biased region" description="Polar residues" evidence="5">
    <location>
        <begin position="497"/>
        <end position="509"/>
    </location>
</feature>
<keyword evidence="2 4" id="KW-0694">RNA-binding</keyword>
<evidence type="ECO:0000259" key="6">
    <source>
        <dbReference type="PROSITE" id="PS50102"/>
    </source>
</evidence>
<accession>A0A8D8VMZ9</accession>